<gene>
    <name evidence="2" type="ORF">WMY93_021579</name>
</gene>
<evidence type="ECO:0000313" key="3">
    <source>
        <dbReference type="Proteomes" id="UP001460270"/>
    </source>
</evidence>
<feature type="compositionally biased region" description="Basic residues" evidence="1">
    <location>
        <begin position="292"/>
        <end position="301"/>
    </location>
</feature>
<sequence>MWLSVLPKDTTQQQSTLVIPPYHLACPPLCVRLTEHGSPTSSIVRVCGTLTALVISSFHFLLTQLVSSVTGSGVAQLEPLTISHFCHTQRSASSVRVRSVELESTASATLSQPGNTMSLRKFKAFKWLGSLTSLPFRRSTDKSGCTSADGDKPSVDTVVEAAVDDLEATRPRTASYVRSSEGYSHVGTLPRLLRKKRDKSEKDCPSSSSSSKKTKDKSLYRSQSHCCDRDTTHIHVQTRDGPTTDTKIAESRPEADPGLASNPITPPKNTKTEKKRPETDPGPASNPTTPHKNTKTKKKTKTEKNRHEVDPGPASDLDPTAPHKDICQKRHTNLQQASSESVSPSSDSSAEVQPARCETQEEMDLEERTSPGSCNVDLSVISEEEPAQTRKDVSEQTRRSSETEDARLKGARRR</sequence>
<protein>
    <submittedName>
        <fullName evidence="2">Uncharacterized protein</fullName>
    </submittedName>
</protein>
<proteinExistence type="predicted"/>
<feature type="compositionally biased region" description="Basic and acidic residues" evidence="1">
    <location>
        <begin position="270"/>
        <end position="279"/>
    </location>
</feature>
<name>A0AAW0NL80_9GOBI</name>
<dbReference type="AlphaFoldDB" id="A0AAW0NL80"/>
<keyword evidence="3" id="KW-1185">Reference proteome</keyword>
<evidence type="ECO:0000313" key="2">
    <source>
        <dbReference type="EMBL" id="KAK7896254.1"/>
    </source>
</evidence>
<dbReference type="EMBL" id="JBBPFD010000015">
    <property type="protein sequence ID" value="KAK7896254.1"/>
    <property type="molecule type" value="Genomic_DNA"/>
</dbReference>
<evidence type="ECO:0000256" key="1">
    <source>
        <dbReference type="SAM" id="MobiDB-lite"/>
    </source>
</evidence>
<comment type="caution">
    <text evidence="2">The sequence shown here is derived from an EMBL/GenBank/DDBJ whole genome shotgun (WGS) entry which is preliminary data.</text>
</comment>
<feature type="region of interest" description="Disordered" evidence="1">
    <location>
        <begin position="187"/>
        <end position="414"/>
    </location>
</feature>
<organism evidence="2 3">
    <name type="scientific">Mugilogobius chulae</name>
    <name type="common">yellowstripe goby</name>
    <dbReference type="NCBI Taxonomy" id="88201"/>
    <lineage>
        <taxon>Eukaryota</taxon>
        <taxon>Metazoa</taxon>
        <taxon>Chordata</taxon>
        <taxon>Craniata</taxon>
        <taxon>Vertebrata</taxon>
        <taxon>Euteleostomi</taxon>
        <taxon>Actinopterygii</taxon>
        <taxon>Neopterygii</taxon>
        <taxon>Teleostei</taxon>
        <taxon>Neoteleostei</taxon>
        <taxon>Acanthomorphata</taxon>
        <taxon>Gobiaria</taxon>
        <taxon>Gobiiformes</taxon>
        <taxon>Gobioidei</taxon>
        <taxon>Gobiidae</taxon>
        <taxon>Gobionellinae</taxon>
        <taxon>Mugilogobius</taxon>
    </lineage>
</organism>
<accession>A0AAW0NL80</accession>
<feature type="compositionally biased region" description="Basic and acidic residues" evidence="1">
    <location>
        <begin position="387"/>
        <end position="408"/>
    </location>
</feature>
<feature type="compositionally biased region" description="Low complexity" evidence="1">
    <location>
        <begin position="336"/>
        <end position="354"/>
    </location>
</feature>
<dbReference type="Proteomes" id="UP001460270">
    <property type="component" value="Unassembled WGS sequence"/>
</dbReference>
<reference evidence="3" key="1">
    <citation type="submission" date="2024-04" db="EMBL/GenBank/DDBJ databases">
        <title>Salinicola lusitanus LLJ914,a marine bacterium isolated from the Okinawa Trough.</title>
        <authorList>
            <person name="Li J."/>
        </authorList>
    </citation>
    <scope>NUCLEOTIDE SEQUENCE [LARGE SCALE GENOMIC DNA]</scope>
</reference>